<feature type="non-terminal residue" evidence="2">
    <location>
        <position position="1"/>
    </location>
</feature>
<comment type="caution">
    <text evidence="2">The sequence shown here is derived from an EMBL/GenBank/DDBJ whole genome shotgun (WGS) entry which is preliminary data.</text>
</comment>
<gene>
    <name evidence="2" type="ORF">Gohar_003333</name>
</gene>
<feature type="domain" description="DUF4283" evidence="1">
    <location>
        <begin position="70"/>
        <end position="142"/>
    </location>
</feature>
<dbReference type="EMBL" id="JABFAD010000010">
    <property type="protein sequence ID" value="MBA0811436.1"/>
    <property type="molecule type" value="Genomic_DNA"/>
</dbReference>
<reference evidence="2 3" key="1">
    <citation type="journal article" date="2019" name="Genome Biol. Evol.">
        <title>Insights into the evolution of the New World diploid cottons (Gossypium, subgenus Houzingenia) based on genome sequencing.</title>
        <authorList>
            <person name="Grover C.E."/>
            <person name="Arick M.A. 2nd"/>
            <person name="Thrash A."/>
            <person name="Conover J.L."/>
            <person name="Sanders W.S."/>
            <person name="Peterson D.G."/>
            <person name="Frelichowski J.E."/>
            <person name="Scheffler J.A."/>
            <person name="Scheffler B.E."/>
            <person name="Wendel J.F."/>
        </authorList>
    </citation>
    <scope>NUCLEOTIDE SEQUENCE [LARGE SCALE GENOMIC DNA]</scope>
    <source>
        <strain evidence="2">0</strain>
        <tissue evidence="2">Leaf</tissue>
    </source>
</reference>
<dbReference type="AlphaFoldDB" id="A0A7J9HNP0"/>
<evidence type="ECO:0000313" key="2">
    <source>
        <dbReference type="EMBL" id="MBA0811436.1"/>
    </source>
</evidence>
<accession>A0A7J9HNP0</accession>
<name>A0A7J9HNP0_9ROSI</name>
<protein>
    <recommendedName>
        <fullName evidence="1">DUF4283 domain-containing protein</fullName>
    </recommendedName>
</protein>
<dbReference type="Pfam" id="PF14111">
    <property type="entry name" value="DUF4283"/>
    <property type="match status" value="1"/>
</dbReference>
<evidence type="ECO:0000313" key="3">
    <source>
        <dbReference type="Proteomes" id="UP000593560"/>
    </source>
</evidence>
<dbReference type="OrthoDB" id="991656at2759"/>
<organism evidence="2 3">
    <name type="scientific">Gossypium harknessii</name>
    <dbReference type="NCBI Taxonomy" id="34285"/>
    <lineage>
        <taxon>Eukaryota</taxon>
        <taxon>Viridiplantae</taxon>
        <taxon>Streptophyta</taxon>
        <taxon>Embryophyta</taxon>
        <taxon>Tracheophyta</taxon>
        <taxon>Spermatophyta</taxon>
        <taxon>Magnoliopsida</taxon>
        <taxon>eudicotyledons</taxon>
        <taxon>Gunneridae</taxon>
        <taxon>Pentapetalae</taxon>
        <taxon>rosids</taxon>
        <taxon>malvids</taxon>
        <taxon>Malvales</taxon>
        <taxon>Malvaceae</taxon>
        <taxon>Malvoideae</taxon>
        <taxon>Gossypium</taxon>
    </lineage>
</organism>
<proteinExistence type="predicted"/>
<dbReference type="Proteomes" id="UP000593560">
    <property type="component" value="Unassembled WGS sequence"/>
</dbReference>
<evidence type="ECO:0000259" key="1">
    <source>
        <dbReference type="Pfam" id="PF14111"/>
    </source>
</evidence>
<keyword evidence="3" id="KW-1185">Reference proteome</keyword>
<sequence length="143" mass="16069">KLIRAGPPEYAIRSSKAKHKLVRAKQKLVRADPPSHSKQKTLIGLSIREEEEEAMIPLGLEGLDGGVSYEHCFVSSFLTTSVINCPSMKVTLVNVWHPIGGISISDLNKGHYLFRLYHKIDVDRIEASGPWTFKSHLLVMHRL</sequence>
<dbReference type="InterPro" id="IPR025558">
    <property type="entry name" value="DUF4283"/>
</dbReference>